<keyword evidence="9 11" id="KW-0520">NAD</keyword>
<dbReference type="Pfam" id="PF01467">
    <property type="entry name" value="CTP_transf_like"/>
    <property type="match status" value="1"/>
</dbReference>
<evidence type="ECO:0000256" key="2">
    <source>
        <dbReference type="ARBA" id="ARBA00005019"/>
    </source>
</evidence>
<dbReference type="AlphaFoldDB" id="A0A517SPK0"/>
<evidence type="ECO:0000256" key="1">
    <source>
        <dbReference type="ARBA" id="ARBA00002324"/>
    </source>
</evidence>
<sequence>MRLGIFGGSFDPVHLGHLWIGEAAMETLQLDRLAWIPTATQPLKPSGAAEDAQHRLAMLQLAVSGREGFVVDPREIQRDGVSYSVDTVGEIKQEHPEAELFLIIGSDSLATMPQWHRPADLLSMVTLAVVQRPTDQTASDQAATDQTGQAALDFSVLDGLVSPERRAAFEAAVIAMPQIELSSSGIRQRVAAGQSIRYQVPAAVQMYLQTHHLYVQE</sequence>
<keyword evidence="5 11" id="KW-0808">Transferase</keyword>
<dbReference type="SUPFAM" id="SSF52374">
    <property type="entry name" value="Nucleotidylyl transferase"/>
    <property type="match status" value="1"/>
</dbReference>
<dbReference type="NCBIfam" id="TIGR00125">
    <property type="entry name" value="cyt_tran_rel"/>
    <property type="match status" value="1"/>
</dbReference>
<evidence type="ECO:0000256" key="5">
    <source>
        <dbReference type="ARBA" id="ARBA00022679"/>
    </source>
</evidence>
<accession>A0A517SPK0</accession>
<keyword evidence="14" id="KW-1185">Reference proteome</keyword>
<dbReference type="EMBL" id="CP036272">
    <property type="protein sequence ID" value="QDT58048.1"/>
    <property type="molecule type" value="Genomic_DNA"/>
</dbReference>
<dbReference type="GO" id="GO:0005524">
    <property type="term" value="F:ATP binding"/>
    <property type="evidence" value="ECO:0007669"/>
    <property type="project" value="UniProtKB-KW"/>
</dbReference>
<dbReference type="GO" id="GO:0009435">
    <property type="term" value="P:NAD+ biosynthetic process"/>
    <property type="evidence" value="ECO:0007669"/>
    <property type="project" value="UniProtKB-UniRule"/>
</dbReference>
<dbReference type="InterPro" id="IPR014729">
    <property type="entry name" value="Rossmann-like_a/b/a_fold"/>
</dbReference>
<evidence type="ECO:0000259" key="12">
    <source>
        <dbReference type="Pfam" id="PF01467"/>
    </source>
</evidence>
<evidence type="ECO:0000256" key="9">
    <source>
        <dbReference type="ARBA" id="ARBA00023027"/>
    </source>
</evidence>
<evidence type="ECO:0000256" key="10">
    <source>
        <dbReference type="ARBA" id="ARBA00048721"/>
    </source>
</evidence>
<evidence type="ECO:0000256" key="7">
    <source>
        <dbReference type="ARBA" id="ARBA00022741"/>
    </source>
</evidence>
<dbReference type="HAMAP" id="MF_00244">
    <property type="entry name" value="NaMN_adenylyltr"/>
    <property type="match status" value="1"/>
</dbReference>
<keyword evidence="4 11" id="KW-0662">Pyridine nucleotide biosynthesis</keyword>
<comment type="pathway">
    <text evidence="2 11">Cofactor biosynthesis; NAD(+) biosynthesis; deamido-NAD(+) from nicotinate D-ribonucleotide: step 1/1.</text>
</comment>
<dbReference type="NCBIfam" id="TIGR00482">
    <property type="entry name" value="nicotinate (nicotinamide) nucleotide adenylyltransferase"/>
    <property type="match status" value="1"/>
</dbReference>
<name>A0A517SPK0_9BACT</name>
<evidence type="ECO:0000256" key="4">
    <source>
        <dbReference type="ARBA" id="ARBA00022642"/>
    </source>
</evidence>
<dbReference type="NCBIfam" id="NF000840">
    <property type="entry name" value="PRK00071.1-3"/>
    <property type="match status" value="1"/>
</dbReference>
<organism evidence="13 14">
    <name type="scientific">Stieleria bergensis</name>
    <dbReference type="NCBI Taxonomy" id="2528025"/>
    <lineage>
        <taxon>Bacteria</taxon>
        <taxon>Pseudomonadati</taxon>
        <taxon>Planctomycetota</taxon>
        <taxon>Planctomycetia</taxon>
        <taxon>Pirellulales</taxon>
        <taxon>Pirellulaceae</taxon>
        <taxon>Stieleria</taxon>
    </lineage>
</organism>
<protein>
    <recommendedName>
        <fullName evidence="11">Probable nicotinate-nucleotide adenylyltransferase</fullName>
        <ecNumber evidence="11">2.7.7.18</ecNumber>
    </recommendedName>
    <alternativeName>
        <fullName evidence="11">Deamido-NAD(+) diphosphorylase</fullName>
    </alternativeName>
    <alternativeName>
        <fullName evidence="11">Deamido-NAD(+) pyrophosphorylase</fullName>
    </alternativeName>
    <alternativeName>
        <fullName evidence="11">Nicotinate mononucleotide adenylyltransferase</fullName>
        <shortName evidence="11">NaMN adenylyltransferase</shortName>
    </alternativeName>
</protein>
<evidence type="ECO:0000256" key="11">
    <source>
        <dbReference type="HAMAP-Rule" id="MF_00244"/>
    </source>
</evidence>
<dbReference type="Proteomes" id="UP000315003">
    <property type="component" value="Chromosome"/>
</dbReference>
<gene>
    <name evidence="11 13" type="primary">nadD</name>
    <name evidence="13" type="ORF">SV7mr_05370</name>
</gene>
<feature type="domain" description="Cytidyltransferase-like" evidence="12">
    <location>
        <begin position="5"/>
        <end position="189"/>
    </location>
</feature>
<keyword evidence="8 11" id="KW-0067">ATP-binding</keyword>
<evidence type="ECO:0000313" key="13">
    <source>
        <dbReference type="EMBL" id="QDT58048.1"/>
    </source>
</evidence>
<reference evidence="13 14" key="1">
    <citation type="submission" date="2019-02" db="EMBL/GenBank/DDBJ databases">
        <title>Deep-cultivation of Planctomycetes and their phenomic and genomic characterization uncovers novel biology.</title>
        <authorList>
            <person name="Wiegand S."/>
            <person name="Jogler M."/>
            <person name="Boedeker C."/>
            <person name="Pinto D."/>
            <person name="Vollmers J."/>
            <person name="Rivas-Marin E."/>
            <person name="Kohn T."/>
            <person name="Peeters S.H."/>
            <person name="Heuer A."/>
            <person name="Rast P."/>
            <person name="Oberbeckmann S."/>
            <person name="Bunk B."/>
            <person name="Jeske O."/>
            <person name="Meyerdierks A."/>
            <person name="Storesund J.E."/>
            <person name="Kallscheuer N."/>
            <person name="Luecker S."/>
            <person name="Lage O.M."/>
            <person name="Pohl T."/>
            <person name="Merkel B.J."/>
            <person name="Hornburger P."/>
            <person name="Mueller R.-W."/>
            <person name="Bruemmer F."/>
            <person name="Labrenz M."/>
            <person name="Spormann A.M."/>
            <person name="Op den Camp H."/>
            <person name="Overmann J."/>
            <person name="Amann R."/>
            <person name="Jetten M.S.M."/>
            <person name="Mascher T."/>
            <person name="Medema M.H."/>
            <person name="Devos D.P."/>
            <person name="Kaster A.-K."/>
            <person name="Ovreas L."/>
            <person name="Rohde M."/>
            <person name="Galperin M.Y."/>
            <person name="Jogler C."/>
        </authorList>
    </citation>
    <scope>NUCLEOTIDE SEQUENCE [LARGE SCALE GENOMIC DNA]</scope>
    <source>
        <strain evidence="13 14">SV_7m_r</strain>
    </source>
</reference>
<dbReference type="InterPro" id="IPR005248">
    <property type="entry name" value="NadD/NMNAT"/>
</dbReference>
<dbReference type="UniPathway" id="UPA00253">
    <property type="reaction ID" value="UER00332"/>
</dbReference>
<dbReference type="EC" id="2.7.7.18" evidence="11"/>
<comment type="similarity">
    <text evidence="3 11">Belongs to the NadD family.</text>
</comment>
<dbReference type="GO" id="GO:0004515">
    <property type="term" value="F:nicotinate-nucleotide adenylyltransferase activity"/>
    <property type="evidence" value="ECO:0007669"/>
    <property type="project" value="UniProtKB-UniRule"/>
</dbReference>
<keyword evidence="7 11" id="KW-0547">Nucleotide-binding</keyword>
<dbReference type="CDD" id="cd02165">
    <property type="entry name" value="NMNAT"/>
    <property type="match status" value="1"/>
</dbReference>
<keyword evidence="6 11" id="KW-0548">Nucleotidyltransferase</keyword>
<comment type="catalytic activity">
    <reaction evidence="10 11">
        <text>nicotinate beta-D-ribonucleotide + ATP + H(+) = deamido-NAD(+) + diphosphate</text>
        <dbReference type="Rhea" id="RHEA:22860"/>
        <dbReference type="ChEBI" id="CHEBI:15378"/>
        <dbReference type="ChEBI" id="CHEBI:30616"/>
        <dbReference type="ChEBI" id="CHEBI:33019"/>
        <dbReference type="ChEBI" id="CHEBI:57502"/>
        <dbReference type="ChEBI" id="CHEBI:58437"/>
        <dbReference type="EC" id="2.7.7.18"/>
    </reaction>
</comment>
<proteinExistence type="inferred from homology"/>
<evidence type="ECO:0000256" key="8">
    <source>
        <dbReference type="ARBA" id="ARBA00022840"/>
    </source>
</evidence>
<comment type="function">
    <text evidence="1 11">Catalyzes the reversible adenylation of nicotinate mononucleotide (NaMN) to nicotinic acid adenine dinucleotide (NaAD).</text>
</comment>
<dbReference type="PANTHER" id="PTHR39321">
    <property type="entry name" value="NICOTINATE-NUCLEOTIDE ADENYLYLTRANSFERASE-RELATED"/>
    <property type="match status" value="1"/>
</dbReference>
<dbReference type="PANTHER" id="PTHR39321:SF3">
    <property type="entry name" value="PHOSPHOPANTETHEINE ADENYLYLTRANSFERASE"/>
    <property type="match status" value="1"/>
</dbReference>
<evidence type="ECO:0000256" key="6">
    <source>
        <dbReference type="ARBA" id="ARBA00022695"/>
    </source>
</evidence>
<dbReference type="Gene3D" id="3.40.50.620">
    <property type="entry name" value="HUPs"/>
    <property type="match status" value="1"/>
</dbReference>
<evidence type="ECO:0000256" key="3">
    <source>
        <dbReference type="ARBA" id="ARBA00009014"/>
    </source>
</evidence>
<dbReference type="InterPro" id="IPR004821">
    <property type="entry name" value="Cyt_trans-like"/>
</dbReference>
<evidence type="ECO:0000313" key="14">
    <source>
        <dbReference type="Proteomes" id="UP000315003"/>
    </source>
</evidence>